<reference evidence="2 3" key="1">
    <citation type="submission" date="2019-04" db="EMBL/GenBank/DDBJ databases">
        <title>Three New Species of Nocardioides, Nocardioides euryhalodurans sp. nov., Nocardioides seonyuensis sp. nov. and Nocardioides eburneoflavus sp. nov. Isolated from Soil.</title>
        <authorList>
            <person name="Roh S.G."/>
            <person name="Lee C."/>
            <person name="Kim M.-K."/>
            <person name="Kim S.B."/>
        </authorList>
    </citation>
    <scope>NUCLEOTIDE SEQUENCE [LARGE SCALE GENOMIC DNA]</scope>
    <source>
        <strain evidence="2 3">MMS17-SY213</strain>
    </source>
</reference>
<feature type="signal peptide" evidence="1">
    <location>
        <begin position="1"/>
        <end position="19"/>
    </location>
</feature>
<evidence type="ECO:0008006" key="4">
    <source>
        <dbReference type="Google" id="ProtNLM"/>
    </source>
</evidence>
<dbReference type="AlphaFoldDB" id="A0A4Z1CC01"/>
<proteinExistence type="predicted"/>
<sequence>MAFVGRTLAVALALAGGLAACGNGDDESVPAPAMDGRLIAPECGGGYDLEDAQVTLRDESDEIIGTATTTSNRVAPLTAPCVVDFSISEVPEAKFYTIKIGTHAGPAWSAKELAAQDFDPELTLDDAEVTIVDDVDFCSSMSEVEDLFDNVELLNDDPDAWTDQLQSHKADIHGYAAGLLLEEPSSEVALEAITAGDALDGVDGWERANALNADLAPFNDAISDPFKEADCGYWMPTTYS</sequence>
<protein>
    <recommendedName>
        <fullName evidence="4">DUF4360 domain-containing protein</fullName>
    </recommendedName>
</protein>
<dbReference type="EMBL" id="SRRO01000001">
    <property type="protein sequence ID" value="TGN63015.1"/>
    <property type="molecule type" value="Genomic_DNA"/>
</dbReference>
<accession>A0A4Z1CC01</accession>
<feature type="chain" id="PRO_5039211712" description="DUF4360 domain-containing protein" evidence="1">
    <location>
        <begin position="20"/>
        <end position="240"/>
    </location>
</feature>
<evidence type="ECO:0000313" key="3">
    <source>
        <dbReference type="Proteomes" id="UP000297496"/>
    </source>
</evidence>
<keyword evidence="1" id="KW-0732">Signal</keyword>
<name>A0A4Z1CC01_9ACTN</name>
<dbReference type="PROSITE" id="PS51257">
    <property type="entry name" value="PROKAR_LIPOPROTEIN"/>
    <property type="match status" value="1"/>
</dbReference>
<dbReference type="Proteomes" id="UP000297496">
    <property type="component" value="Unassembled WGS sequence"/>
</dbReference>
<comment type="caution">
    <text evidence="2">The sequence shown here is derived from an EMBL/GenBank/DDBJ whole genome shotgun (WGS) entry which is preliminary data.</text>
</comment>
<evidence type="ECO:0000313" key="2">
    <source>
        <dbReference type="EMBL" id="TGN63015.1"/>
    </source>
</evidence>
<dbReference type="RefSeq" id="WP_135837557.1">
    <property type="nucleotide sequence ID" value="NZ_SRRO01000001.1"/>
</dbReference>
<organism evidence="2 3">
    <name type="scientific">Nocardioides eburneiflavus</name>
    <dbReference type="NCBI Taxonomy" id="2518372"/>
    <lineage>
        <taxon>Bacteria</taxon>
        <taxon>Bacillati</taxon>
        <taxon>Actinomycetota</taxon>
        <taxon>Actinomycetes</taxon>
        <taxon>Propionibacteriales</taxon>
        <taxon>Nocardioidaceae</taxon>
        <taxon>Nocardioides</taxon>
    </lineage>
</organism>
<gene>
    <name evidence="2" type="ORF">EXE59_02950</name>
</gene>
<evidence type="ECO:0000256" key="1">
    <source>
        <dbReference type="SAM" id="SignalP"/>
    </source>
</evidence>
<keyword evidence="3" id="KW-1185">Reference proteome</keyword>